<dbReference type="RefSeq" id="WP_243067620.1">
    <property type="nucleotide sequence ID" value="NZ_JAIVFK010000027.1"/>
</dbReference>
<dbReference type="InterPro" id="IPR030930">
    <property type="entry name" value="AIDA"/>
</dbReference>
<sequence>MSGTLNTTQYVGSGPGNSDSDSGTNIVSGGLQYVGYDYGTGTATDTTISSGGEQAVGYLNGTGFATSTTILSGGYQDVGDVYGTGTATYTSIGSGGSQYVGYHSGVGYATSTTIDGGTQYVGESGGIGSAESTIISGGSQYVGISGGTGTATDTTIYSGGYQGVGAFNGIGTAIGTTISGGEQDVGVSGGTGYATSTTIASGGVQAVGYYSGVGSATGTTILSGGEQDVGDVNGTGTATDTTIDAGAIQYVGYNSGVGYATNTTVGGTQYVGGQNGTGYATSTTVDSGGIQIVDSGGTATDTTVLSGGTASILSGGVADAPVISGGTLILDAGASIGSGGIQFAAVSGANGGTLDLTGLGAFLSSFTAAISGFTGTGDTAAASDTIKVAGAAGIEHIVWSQDTASQGTLLIEDASNVVLEKLTLDGTYSQDQFVLNESTSVDEITYFCFMAGTLVRTPAGEAAIETLKRGDLVLTCEGIAKPVNWIGRQTISLRFADPLRVLPIRVRAGALDENVPARDLLVSPDHALLVDDVLIHAGALVNGTSITRETNVPKIFVYYHVELDEHSLIFAENTPAETFVDNVERLNFDNWAEFEALYPQGKAVEELPYPRAKARRQVPMALRVRLAGRAQQLAPEKLAG</sequence>
<feature type="region of interest" description="Disordered" evidence="1">
    <location>
        <begin position="1"/>
        <end position="24"/>
    </location>
</feature>
<dbReference type="EMBL" id="JAIVFP010000001">
    <property type="protein sequence ID" value="MCI4683683.1"/>
    <property type="molecule type" value="Genomic_DNA"/>
</dbReference>
<dbReference type="SUPFAM" id="SSF51294">
    <property type="entry name" value="Hedgehog/intein (Hint) domain"/>
    <property type="match status" value="1"/>
</dbReference>
<evidence type="ECO:0000313" key="4">
    <source>
        <dbReference type="Proteomes" id="UP001139104"/>
    </source>
</evidence>
<accession>A0ABS9Z7K5</accession>
<feature type="domain" description="Hedgehog/Intein (Hint)" evidence="2">
    <location>
        <begin position="448"/>
        <end position="581"/>
    </location>
</feature>
<evidence type="ECO:0000259" key="2">
    <source>
        <dbReference type="Pfam" id="PF13403"/>
    </source>
</evidence>
<dbReference type="Gene3D" id="2.160.20.20">
    <property type="match status" value="1"/>
</dbReference>
<dbReference type="InterPro" id="IPR036844">
    <property type="entry name" value="Hint_dom_sf"/>
</dbReference>
<protein>
    <submittedName>
        <fullName evidence="3">Hint domain-containing protein</fullName>
    </submittedName>
</protein>
<dbReference type="InterPro" id="IPR028992">
    <property type="entry name" value="Hedgehog/Intein_dom"/>
</dbReference>
<dbReference type="NCBIfam" id="TIGR04415">
    <property type="entry name" value="O_hepto_targRPT"/>
    <property type="match status" value="2"/>
</dbReference>
<reference evidence="3" key="1">
    <citation type="journal article" date="2022" name="ISME J.">
        <title>Identification of active gaseous-alkane degraders at natural gas seeps.</title>
        <authorList>
            <person name="Farhan Ul Haque M."/>
            <person name="Hernandez M."/>
            <person name="Crombie A.T."/>
            <person name="Murrell J.C."/>
        </authorList>
    </citation>
    <scope>NUCLEOTIDE SEQUENCE</scope>
    <source>
        <strain evidence="3">PC2</strain>
    </source>
</reference>
<keyword evidence="4" id="KW-1185">Reference proteome</keyword>
<evidence type="ECO:0000313" key="3">
    <source>
        <dbReference type="EMBL" id="MCI4683683.1"/>
    </source>
</evidence>
<evidence type="ECO:0000256" key="1">
    <source>
        <dbReference type="SAM" id="MobiDB-lite"/>
    </source>
</evidence>
<comment type="caution">
    <text evidence="3">The sequence shown here is derived from an EMBL/GenBank/DDBJ whole genome shotgun (WGS) entry which is preliminary data.</text>
</comment>
<dbReference type="Proteomes" id="UP001139104">
    <property type="component" value="Unassembled WGS sequence"/>
</dbReference>
<gene>
    <name evidence="3" type="ORF">K2U94_13045</name>
</gene>
<feature type="compositionally biased region" description="Polar residues" evidence="1">
    <location>
        <begin position="1"/>
        <end position="11"/>
    </location>
</feature>
<dbReference type="InterPro" id="IPR012332">
    <property type="entry name" value="Autotransporter_pectin_lyase_C"/>
</dbReference>
<dbReference type="Pfam" id="PF13403">
    <property type="entry name" value="Hint_2"/>
    <property type="match status" value="1"/>
</dbReference>
<organism evidence="3 4">
    <name type="scientific">Candidatus Rhodoblastus alkanivorans</name>
    <dbReference type="NCBI Taxonomy" id="2954117"/>
    <lineage>
        <taxon>Bacteria</taxon>
        <taxon>Pseudomonadati</taxon>
        <taxon>Pseudomonadota</taxon>
        <taxon>Alphaproteobacteria</taxon>
        <taxon>Hyphomicrobiales</taxon>
        <taxon>Rhodoblastaceae</taxon>
        <taxon>Rhodoblastus</taxon>
    </lineage>
</organism>
<name>A0ABS9Z7K5_9HYPH</name>
<proteinExistence type="predicted"/>